<reference evidence="6" key="1">
    <citation type="submission" date="2020-08" db="EMBL/GenBank/DDBJ databases">
        <authorList>
            <person name="Cejkova D."/>
            <person name="Kubasova T."/>
            <person name="Jahodarova E."/>
            <person name="Rychlik I."/>
        </authorList>
    </citation>
    <scope>NUCLEOTIDE SEQUENCE</scope>
    <source>
        <strain evidence="6">An824</strain>
    </source>
</reference>
<accession>A0A939B7X2</accession>
<feature type="domain" description="NlpC/P60" evidence="5">
    <location>
        <begin position="3"/>
        <end position="131"/>
    </location>
</feature>
<dbReference type="InterPro" id="IPR038765">
    <property type="entry name" value="Papain-like_cys_pep_sf"/>
</dbReference>
<comment type="similarity">
    <text evidence="1">Belongs to the peptidase C40 family.</text>
</comment>
<keyword evidence="2" id="KW-0645">Protease</keyword>
<dbReference type="EMBL" id="JACJJG010000037">
    <property type="protein sequence ID" value="MBM6673813.1"/>
    <property type="molecule type" value="Genomic_DNA"/>
</dbReference>
<dbReference type="SUPFAM" id="SSF54001">
    <property type="entry name" value="Cysteine proteinases"/>
    <property type="match status" value="1"/>
</dbReference>
<name>A0A939B7X2_9BACT</name>
<evidence type="ECO:0000256" key="1">
    <source>
        <dbReference type="ARBA" id="ARBA00007074"/>
    </source>
</evidence>
<dbReference type="Proteomes" id="UP000706891">
    <property type="component" value="Unassembled WGS sequence"/>
</dbReference>
<evidence type="ECO:0000256" key="4">
    <source>
        <dbReference type="ARBA" id="ARBA00022807"/>
    </source>
</evidence>
<dbReference type="InterPro" id="IPR051202">
    <property type="entry name" value="Peptidase_C40"/>
</dbReference>
<reference evidence="6" key="2">
    <citation type="journal article" date="2021" name="Sci. Rep.">
        <title>The distribution of antibiotic resistance genes in chicken gut microbiota commensals.</title>
        <authorList>
            <person name="Juricova H."/>
            <person name="Matiasovicova J."/>
            <person name="Kubasova T."/>
            <person name="Cejkova D."/>
            <person name="Rychlik I."/>
        </authorList>
    </citation>
    <scope>NUCLEOTIDE SEQUENCE</scope>
    <source>
        <strain evidence="6">An824</strain>
    </source>
</reference>
<gene>
    <name evidence="6" type="ORF">H6A34_07990</name>
</gene>
<dbReference type="GO" id="GO:0008234">
    <property type="term" value="F:cysteine-type peptidase activity"/>
    <property type="evidence" value="ECO:0007669"/>
    <property type="project" value="UniProtKB-KW"/>
</dbReference>
<protein>
    <submittedName>
        <fullName evidence="6">C40 family peptidase</fullName>
    </submittedName>
</protein>
<keyword evidence="4" id="KW-0788">Thiol protease</keyword>
<keyword evidence="7" id="KW-1185">Reference proteome</keyword>
<organism evidence="6 7">
    <name type="scientific">Marseilla massiliensis</name>
    <dbReference type="NCBI Taxonomy" id="1841864"/>
    <lineage>
        <taxon>Bacteria</taxon>
        <taxon>Pseudomonadati</taxon>
        <taxon>Bacteroidota</taxon>
        <taxon>Bacteroidia</taxon>
        <taxon>Bacteroidales</taxon>
        <taxon>Prevotellaceae</taxon>
        <taxon>Marseilla</taxon>
    </lineage>
</organism>
<dbReference type="PANTHER" id="PTHR47053">
    <property type="entry name" value="MUREIN DD-ENDOPEPTIDASE MEPH-RELATED"/>
    <property type="match status" value="1"/>
</dbReference>
<comment type="caution">
    <text evidence="6">The sequence shown here is derived from an EMBL/GenBank/DDBJ whole genome shotgun (WGS) entry which is preliminary data.</text>
</comment>
<dbReference type="GO" id="GO:0006508">
    <property type="term" value="P:proteolysis"/>
    <property type="evidence" value="ECO:0007669"/>
    <property type="project" value="UniProtKB-KW"/>
</dbReference>
<evidence type="ECO:0000313" key="7">
    <source>
        <dbReference type="Proteomes" id="UP000706891"/>
    </source>
</evidence>
<evidence type="ECO:0000256" key="3">
    <source>
        <dbReference type="ARBA" id="ARBA00022801"/>
    </source>
</evidence>
<dbReference type="Pfam" id="PF00877">
    <property type="entry name" value="NLPC_P60"/>
    <property type="match status" value="1"/>
</dbReference>
<dbReference type="InterPro" id="IPR000064">
    <property type="entry name" value="NLP_P60_dom"/>
</dbReference>
<evidence type="ECO:0000259" key="5">
    <source>
        <dbReference type="PROSITE" id="PS51935"/>
    </source>
</evidence>
<evidence type="ECO:0000313" key="6">
    <source>
        <dbReference type="EMBL" id="MBM6673813.1"/>
    </source>
</evidence>
<evidence type="ECO:0000256" key="2">
    <source>
        <dbReference type="ARBA" id="ARBA00022670"/>
    </source>
</evidence>
<proteinExistence type="inferred from homology"/>
<dbReference type="PROSITE" id="PS51935">
    <property type="entry name" value="NLPC_P60"/>
    <property type="match status" value="1"/>
</dbReference>
<dbReference type="AlphaFoldDB" id="A0A939B7X2"/>
<sequence length="132" mass="14690">MQFSQIDDMLDEAFSHLGARYRRGMSGPNAFDCSGFTSYVFKNMGIELNRSSRAQYTQGEAVSKDELRTGDLVFFTGSSTRGPIGHVGIVVDVDPISGSFNFIHASTTGVRVSNSKERYYSRRYVGARRVLQ</sequence>
<dbReference type="Gene3D" id="3.90.1720.10">
    <property type="entry name" value="endopeptidase domain like (from Nostoc punctiforme)"/>
    <property type="match status" value="1"/>
</dbReference>
<dbReference type="PANTHER" id="PTHR47053:SF1">
    <property type="entry name" value="MUREIN DD-ENDOPEPTIDASE MEPH-RELATED"/>
    <property type="match status" value="1"/>
</dbReference>
<keyword evidence="3" id="KW-0378">Hydrolase</keyword>